<accession>F2NCM5</accession>
<dbReference type="AlphaFoldDB" id="F2NCM5"/>
<dbReference type="PROSITE" id="PS50125">
    <property type="entry name" value="GUANYLATE_CYCLASE_2"/>
    <property type="match status" value="1"/>
</dbReference>
<dbReference type="GO" id="GO:0046872">
    <property type="term" value="F:metal ion binding"/>
    <property type="evidence" value="ECO:0007669"/>
    <property type="project" value="InterPro"/>
</dbReference>
<dbReference type="InterPro" id="IPR001054">
    <property type="entry name" value="A/G_cyclase"/>
</dbReference>
<dbReference type="PANTHER" id="PTHR43081:SF1">
    <property type="entry name" value="ADENYLATE CYCLASE, TERMINAL-DIFFERENTIATION SPECIFIC"/>
    <property type="match status" value="1"/>
</dbReference>
<dbReference type="RefSeq" id="WP_013706271.1">
    <property type="nucleotide sequence ID" value="NC_015388.1"/>
</dbReference>
<dbReference type="SUPFAM" id="SSF55073">
    <property type="entry name" value="Nucleotide cyclase"/>
    <property type="match status" value="1"/>
</dbReference>
<dbReference type="SMART" id="SM00044">
    <property type="entry name" value="CYCc"/>
    <property type="match status" value="1"/>
</dbReference>
<dbReference type="HOGENOM" id="CLU_000445_110_1_7"/>
<dbReference type="EMBL" id="CP002629">
    <property type="protein sequence ID" value="AEB09159.1"/>
    <property type="molecule type" value="Genomic_DNA"/>
</dbReference>
<reference evidence="3" key="2">
    <citation type="submission" date="2011-03" db="EMBL/GenBank/DDBJ databases">
        <title>The complete genome of Desulfobacca acetoxidans DSM 11109.</title>
        <authorList>
            <consortium name="US DOE Joint Genome Institute (JGI-PGF)"/>
            <person name="Lucas S."/>
            <person name="Copeland A."/>
            <person name="Lapidus A."/>
            <person name="Bruce D."/>
            <person name="Goodwin L."/>
            <person name="Pitluck S."/>
            <person name="Peters L."/>
            <person name="Kyrpides N."/>
            <person name="Mavromatis K."/>
            <person name="Ivanova N."/>
            <person name="Ovchinnikova G."/>
            <person name="Teshima H."/>
            <person name="Detter J.C."/>
            <person name="Han C."/>
            <person name="Land M."/>
            <person name="Hauser L."/>
            <person name="Markowitz V."/>
            <person name="Cheng J.-F."/>
            <person name="Hugenholtz P."/>
            <person name="Woyke T."/>
            <person name="Wu D."/>
            <person name="Spring S."/>
            <person name="Schueler E."/>
            <person name="Brambilla E."/>
            <person name="Klenk H.-P."/>
            <person name="Eisen J.A."/>
        </authorList>
    </citation>
    <scope>NUCLEOTIDE SEQUENCE [LARGE SCALE GENOMIC DNA]</scope>
    <source>
        <strain evidence="3">ATCC 700848 / DSM 11109 / ASRB2</strain>
    </source>
</reference>
<dbReference type="GO" id="GO:0006171">
    <property type="term" value="P:cAMP biosynthetic process"/>
    <property type="evidence" value="ECO:0007669"/>
    <property type="project" value="TreeGrafter"/>
</dbReference>
<gene>
    <name evidence="2" type="ordered locus">Desac_1302</name>
</gene>
<dbReference type="KEGG" id="dao:Desac_1302"/>
<dbReference type="Pfam" id="PF02915">
    <property type="entry name" value="Rubrerythrin"/>
    <property type="match status" value="1"/>
</dbReference>
<dbReference type="Gene3D" id="3.30.70.1230">
    <property type="entry name" value="Nucleotide cyclase"/>
    <property type="match status" value="1"/>
</dbReference>
<dbReference type="eggNOG" id="COG1633">
    <property type="taxonomic scope" value="Bacteria"/>
</dbReference>
<protein>
    <submittedName>
        <fullName evidence="2">Adenylate/guanylate cyclase</fullName>
    </submittedName>
</protein>
<dbReference type="GO" id="GO:0004016">
    <property type="term" value="F:adenylate cyclase activity"/>
    <property type="evidence" value="ECO:0007669"/>
    <property type="project" value="UniProtKB-ARBA"/>
</dbReference>
<dbReference type="eggNOG" id="COG2114">
    <property type="taxonomic scope" value="Bacteria"/>
</dbReference>
<dbReference type="CDD" id="cd07302">
    <property type="entry name" value="CHD"/>
    <property type="match status" value="1"/>
</dbReference>
<dbReference type="OrthoDB" id="9806735at2"/>
<dbReference type="Gene3D" id="1.20.1260.10">
    <property type="match status" value="1"/>
</dbReference>
<feature type="domain" description="Guanylate cyclase" evidence="1">
    <location>
        <begin position="100"/>
        <end position="228"/>
    </location>
</feature>
<dbReference type="PANTHER" id="PTHR43081">
    <property type="entry name" value="ADENYLATE CYCLASE, TERMINAL-DIFFERENTIATION SPECIFIC-RELATED"/>
    <property type="match status" value="1"/>
</dbReference>
<evidence type="ECO:0000259" key="1">
    <source>
        <dbReference type="PROSITE" id="PS50125"/>
    </source>
</evidence>
<keyword evidence="3" id="KW-1185">Reference proteome</keyword>
<dbReference type="InterPro" id="IPR012347">
    <property type="entry name" value="Ferritin-like"/>
</dbReference>
<sequence length="278" mass="31417">MSEIDIIQAIELAISHELEARRSYLELSDQADDLELKRLLQEIAQEEAGHEASLRSRLRLYQEKHLLRDTISRYVSPNVCEEILKNPQLLQLGGKRQRVTVLFADIWGFTSMSEKLTPETVVEMLNHFFTAMVDIVFEHEGTLDKFIGDNIMAVFGTPLEIAQPALKAARCALAMHRRLRQMQTDLCQIKRIGIGINTGEVIAGNIGSHRHMDFTVIGDVVNIAARLESLTRELDADIIIGPETYQEIAPYCRLEPCAPVVLRGRSEPLLTYRLLGEV</sequence>
<organism evidence="2 3">
    <name type="scientific">Desulfobacca acetoxidans (strain ATCC 700848 / DSM 11109 / ASRB2)</name>
    <dbReference type="NCBI Taxonomy" id="880072"/>
    <lineage>
        <taxon>Bacteria</taxon>
        <taxon>Pseudomonadati</taxon>
        <taxon>Thermodesulfobacteriota</taxon>
        <taxon>Desulfobaccia</taxon>
        <taxon>Desulfobaccales</taxon>
        <taxon>Desulfobaccaceae</taxon>
        <taxon>Desulfobacca</taxon>
    </lineage>
</organism>
<reference evidence="2 3" key="1">
    <citation type="journal article" date="2011" name="Stand. Genomic Sci.">
        <title>Complete genome sequence of the acetate-degrading sulfate reducer Desulfobacca acetoxidans type strain (ASRB2).</title>
        <authorList>
            <person name="Goker M."/>
            <person name="Teshima H."/>
            <person name="Lapidus A."/>
            <person name="Nolan M."/>
            <person name="Lucas S."/>
            <person name="Hammon N."/>
            <person name="Deshpande S."/>
            <person name="Cheng J.F."/>
            <person name="Tapia R."/>
            <person name="Han C."/>
            <person name="Goodwin L."/>
            <person name="Pitluck S."/>
            <person name="Huntemann M."/>
            <person name="Liolios K."/>
            <person name="Ivanova N."/>
            <person name="Pagani I."/>
            <person name="Mavromatis K."/>
            <person name="Ovchinikova G."/>
            <person name="Pati A."/>
            <person name="Chen A."/>
            <person name="Palaniappan K."/>
            <person name="Land M."/>
            <person name="Hauser L."/>
            <person name="Brambilla E.M."/>
            <person name="Rohde M."/>
            <person name="Spring S."/>
            <person name="Detter J.C."/>
            <person name="Woyke T."/>
            <person name="Bristow J."/>
            <person name="Eisen J.A."/>
            <person name="Markowitz V."/>
            <person name="Hugenholtz P."/>
            <person name="Kyrpides N.C."/>
            <person name="Klenk H.P."/>
        </authorList>
    </citation>
    <scope>NUCLEOTIDE SEQUENCE [LARGE SCALE GENOMIC DNA]</scope>
    <source>
        <strain evidence="3">ATCC 700848 / DSM 11109 / ASRB2</strain>
    </source>
</reference>
<dbReference type="GO" id="GO:0016491">
    <property type="term" value="F:oxidoreductase activity"/>
    <property type="evidence" value="ECO:0007669"/>
    <property type="project" value="InterPro"/>
</dbReference>
<dbReference type="STRING" id="880072.Desac_1302"/>
<dbReference type="Proteomes" id="UP000000483">
    <property type="component" value="Chromosome"/>
</dbReference>
<name>F2NCM5_DESAR</name>
<dbReference type="GO" id="GO:0035556">
    <property type="term" value="P:intracellular signal transduction"/>
    <property type="evidence" value="ECO:0007669"/>
    <property type="project" value="InterPro"/>
</dbReference>
<dbReference type="InterPro" id="IPR009078">
    <property type="entry name" value="Ferritin-like_SF"/>
</dbReference>
<evidence type="ECO:0000313" key="3">
    <source>
        <dbReference type="Proteomes" id="UP000000483"/>
    </source>
</evidence>
<dbReference type="InterPro" id="IPR003251">
    <property type="entry name" value="Rr_diiron-bd_dom"/>
</dbReference>
<dbReference type="InterPro" id="IPR029787">
    <property type="entry name" value="Nucleotide_cyclase"/>
</dbReference>
<evidence type="ECO:0000313" key="2">
    <source>
        <dbReference type="EMBL" id="AEB09159.1"/>
    </source>
</evidence>
<dbReference type="Pfam" id="PF00211">
    <property type="entry name" value="Guanylate_cyc"/>
    <property type="match status" value="1"/>
</dbReference>
<dbReference type="SUPFAM" id="SSF47240">
    <property type="entry name" value="Ferritin-like"/>
    <property type="match status" value="1"/>
</dbReference>
<dbReference type="InterPro" id="IPR050697">
    <property type="entry name" value="Adenylyl/Guanylyl_Cyclase_3/4"/>
</dbReference>
<proteinExistence type="predicted"/>